<sequence>MMVSSYSRSWFKRLFSFKTGFIIMVRSCSWPWLERNVIPRHKMLDCYRHGLIFHHNIPIFSRVSSCICAATILQVK</sequence>
<accession>A0A3Q7H8J1</accession>
<reference evidence="1" key="1">
    <citation type="journal article" date="2012" name="Nature">
        <title>The tomato genome sequence provides insights into fleshy fruit evolution.</title>
        <authorList>
            <consortium name="Tomato Genome Consortium"/>
        </authorList>
    </citation>
    <scope>NUCLEOTIDE SEQUENCE [LARGE SCALE GENOMIC DNA]</scope>
    <source>
        <strain evidence="1">cv. Heinz 1706</strain>
    </source>
</reference>
<organism evidence="1">
    <name type="scientific">Solanum lycopersicum</name>
    <name type="common">Tomato</name>
    <name type="synonym">Lycopersicon esculentum</name>
    <dbReference type="NCBI Taxonomy" id="4081"/>
    <lineage>
        <taxon>Eukaryota</taxon>
        <taxon>Viridiplantae</taxon>
        <taxon>Streptophyta</taxon>
        <taxon>Embryophyta</taxon>
        <taxon>Tracheophyta</taxon>
        <taxon>Spermatophyta</taxon>
        <taxon>Magnoliopsida</taxon>
        <taxon>eudicotyledons</taxon>
        <taxon>Gunneridae</taxon>
        <taxon>Pentapetalae</taxon>
        <taxon>asterids</taxon>
        <taxon>lamiids</taxon>
        <taxon>Solanales</taxon>
        <taxon>Solanaceae</taxon>
        <taxon>Solanoideae</taxon>
        <taxon>Solaneae</taxon>
        <taxon>Solanum</taxon>
        <taxon>Solanum subgen. Lycopersicon</taxon>
    </lineage>
</organism>
<dbReference type="Gramene" id="Solyc07g016220.2.1">
    <property type="protein sequence ID" value="Solyc07g016220.2.1"/>
    <property type="gene ID" value="Solyc07g016220.2"/>
</dbReference>
<proteinExistence type="predicted"/>
<name>A0A3Q7H8J1_SOLLC</name>
<dbReference type="EnsemblPlants" id="Solyc07g016220.2.1">
    <property type="protein sequence ID" value="Solyc07g016220.2.1"/>
    <property type="gene ID" value="Solyc07g016220.2"/>
</dbReference>
<reference evidence="1" key="2">
    <citation type="submission" date="2019-01" db="UniProtKB">
        <authorList>
            <consortium name="EnsemblPlants"/>
        </authorList>
    </citation>
    <scope>IDENTIFICATION</scope>
    <source>
        <strain evidence="1">cv. Heinz 1706</strain>
    </source>
</reference>
<evidence type="ECO:0000313" key="2">
    <source>
        <dbReference type="Proteomes" id="UP000004994"/>
    </source>
</evidence>
<evidence type="ECO:0000313" key="1">
    <source>
        <dbReference type="EnsemblPlants" id="Solyc07g016220.2.1"/>
    </source>
</evidence>
<dbReference type="Proteomes" id="UP000004994">
    <property type="component" value="Chromosome 7"/>
</dbReference>
<dbReference type="InParanoid" id="A0A3Q7H8J1"/>
<protein>
    <submittedName>
        <fullName evidence="1">Uncharacterized protein</fullName>
    </submittedName>
</protein>
<keyword evidence="2" id="KW-1185">Reference proteome</keyword>
<dbReference type="AlphaFoldDB" id="A0A3Q7H8J1"/>